<feature type="domain" description="Tyrosine-protein phosphatase" evidence="6">
    <location>
        <begin position="78"/>
        <end position="235"/>
    </location>
</feature>
<evidence type="ECO:0000259" key="6">
    <source>
        <dbReference type="PROSITE" id="PS50054"/>
    </source>
</evidence>
<comment type="similarity">
    <text evidence="1">Belongs to the protein-tyrosine phosphatase family. Non-receptor class dual specificity subfamily.</text>
</comment>
<evidence type="ECO:0000256" key="3">
    <source>
        <dbReference type="ARBA" id="ARBA00022801"/>
    </source>
</evidence>
<name>A0A1L9VYJ9_ASPGL</name>
<gene>
    <name evidence="8" type="ORF">ASPGLDRAFT_30739</name>
</gene>
<evidence type="ECO:0000256" key="4">
    <source>
        <dbReference type="ARBA" id="ARBA00022912"/>
    </source>
</evidence>
<evidence type="ECO:0000256" key="2">
    <source>
        <dbReference type="ARBA" id="ARBA00013064"/>
    </source>
</evidence>
<feature type="region of interest" description="Disordered" evidence="5">
    <location>
        <begin position="285"/>
        <end position="310"/>
    </location>
</feature>
<keyword evidence="4" id="KW-0904">Protein phosphatase</keyword>
<evidence type="ECO:0000256" key="1">
    <source>
        <dbReference type="ARBA" id="ARBA00008601"/>
    </source>
</evidence>
<dbReference type="PROSITE" id="PS50054">
    <property type="entry name" value="TYR_PHOSPHATASE_DUAL"/>
    <property type="match status" value="1"/>
</dbReference>
<dbReference type="STRING" id="1160497.A0A1L9VYJ9"/>
<dbReference type="EC" id="3.1.3.48" evidence="2"/>
<dbReference type="Pfam" id="PF00782">
    <property type="entry name" value="DSPc"/>
    <property type="match status" value="1"/>
</dbReference>
<keyword evidence="9" id="KW-1185">Reference proteome</keyword>
<dbReference type="OrthoDB" id="10252009at2759"/>
<dbReference type="AlphaFoldDB" id="A0A1L9VYJ9"/>
<dbReference type="PANTHER" id="PTHR45848:SF4">
    <property type="entry name" value="DUAL SPECIFICITY PROTEIN PHOSPHATASE 12"/>
    <property type="match status" value="1"/>
</dbReference>
<keyword evidence="3" id="KW-0378">Hydrolase</keyword>
<dbReference type="CDD" id="cd14498">
    <property type="entry name" value="DSP"/>
    <property type="match status" value="1"/>
</dbReference>
<evidence type="ECO:0000313" key="9">
    <source>
        <dbReference type="Proteomes" id="UP000184300"/>
    </source>
</evidence>
<dbReference type="PROSITE" id="PS50056">
    <property type="entry name" value="TYR_PHOSPHATASE_2"/>
    <property type="match status" value="1"/>
</dbReference>
<dbReference type="InterPro" id="IPR029021">
    <property type="entry name" value="Prot-tyrosine_phosphatase-like"/>
</dbReference>
<dbReference type="PANTHER" id="PTHR45848">
    <property type="entry name" value="DUAL SPECIFICITY PROTEIN PHOSPHATASE 12 FAMILY MEMBER"/>
    <property type="match status" value="1"/>
</dbReference>
<dbReference type="GO" id="GO:0008138">
    <property type="term" value="F:protein tyrosine/serine/threonine phosphatase activity"/>
    <property type="evidence" value="ECO:0007669"/>
    <property type="project" value="TreeGrafter"/>
</dbReference>
<dbReference type="RefSeq" id="XP_022405665.1">
    <property type="nucleotide sequence ID" value="XM_022543973.1"/>
</dbReference>
<reference evidence="9" key="1">
    <citation type="journal article" date="2017" name="Genome Biol.">
        <title>Comparative genomics reveals high biological diversity and specific adaptations in the industrially and medically important fungal genus Aspergillus.</title>
        <authorList>
            <person name="de Vries R.P."/>
            <person name="Riley R."/>
            <person name="Wiebenga A."/>
            <person name="Aguilar-Osorio G."/>
            <person name="Amillis S."/>
            <person name="Uchima C.A."/>
            <person name="Anderluh G."/>
            <person name="Asadollahi M."/>
            <person name="Askin M."/>
            <person name="Barry K."/>
            <person name="Battaglia E."/>
            <person name="Bayram O."/>
            <person name="Benocci T."/>
            <person name="Braus-Stromeyer S.A."/>
            <person name="Caldana C."/>
            <person name="Canovas D."/>
            <person name="Cerqueira G.C."/>
            <person name="Chen F."/>
            <person name="Chen W."/>
            <person name="Choi C."/>
            <person name="Clum A."/>
            <person name="Dos Santos R.A."/>
            <person name="Damasio A.R."/>
            <person name="Diallinas G."/>
            <person name="Emri T."/>
            <person name="Fekete E."/>
            <person name="Flipphi M."/>
            <person name="Freyberg S."/>
            <person name="Gallo A."/>
            <person name="Gournas C."/>
            <person name="Habgood R."/>
            <person name="Hainaut M."/>
            <person name="Harispe M.L."/>
            <person name="Henrissat B."/>
            <person name="Hilden K.S."/>
            <person name="Hope R."/>
            <person name="Hossain A."/>
            <person name="Karabika E."/>
            <person name="Karaffa L."/>
            <person name="Karanyi Z."/>
            <person name="Krasevec N."/>
            <person name="Kuo A."/>
            <person name="Kusch H."/>
            <person name="LaButti K."/>
            <person name="Lagendijk E.L."/>
            <person name="Lapidus A."/>
            <person name="Levasseur A."/>
            <person name="Lindquist E."/>
            <person name="Lipzen A."/>
            <person name="Logrieco A.F."/>
            <person name="MacCabe A."/>
            <person name="Maekelae M.R."/>
            <person name="Malavazi I."/>
            <person name="Melin P."/>
            <person name="Meyer V."/>
            <person name="Mielnichuk N."/>
            <person name="Miskei M."/>
            <person name="Molnar A.P."/>
            <person name="Mule G."/>
            <person name="Ngan C.Y."/>
            <person name="Orejas M."/>
            <person name="Orosz E."/>
            <person name="Ouedraogo J.P."/>
            <person name="Overkamp K.M."/>
            <person name="Park H.-S."/>
            <person name="Perrone G."/>
            <person name="Piumi F."/>
            <person name="Punt P.J."/>
            <person name="Ram A.F."/>
            <person name="Ramon A."/>
            <person name="Rauscher S."/>
            <person name="Record E."/>
            <person name="Riano-Pachon D.M."/>
            <person name="Robert V."/>
            <person name="Roehrig J."/>
            <person name="Ruller R."/>
            <person name="Salamov A."/>
            <person name="Salih N.S."/>
            <person name="Samson R.A."/>
            <person name="Sandor E."/>
            <person name="Sanguinetti M."/>
            <person name="Schuetze T."/>
            <person name="Sepcic K."/>
            <person name="Shelest E."/>
            <person name="Sherlock G."/>
            <person name="Sophianopoulou V."/>
            <person name="Squina F.M."/>
            <person name="Sun H."/>
            <person name="Susca A."/>
            <person name="Todd R.B."/>
            <person name="Tsang A."/>
            <person name="Unkles S.E."/>
            <person name="van de Wiele N."/>
            <person name="van Rossen-Uffink D."/>
            <person name="Oliveira J.V."/>
            <person name="Vesth T.C."/>
            <person name="Visser J."/>
            <person name="Yu J.-H."/>
            <person name="Zhou M."/>
            <person name="Andersen M.R."/>
            <person name="Archer D.B."/>
            <person name="Baker S.E."/>
            <person name="Benoit I."/>
            <person name="Brakhage A.A."/>
            <person name="Braus G.H."/>
            <person name="Fischer R."/>
            <person name="Frisvad J.C."/>
            <person name="Goldman G.H."/>
            <person name="Houbraken J."/>
            <person name="Oakley B."/>
            <person name="Pocsi I."/>
            <person name="Scazzocchio C."/>
            <person name="Seiboth B."/>
            <person name="vanKuyk P.A."/>
            <person name="Wortman J."/>
            <person name="Dyer P.S."/>
            <person name="Grigoriev I.V."/>
        </authorList>
    </citation>
    <scope>NUCLEOTIDE SEQUENCE [LARGE SCALE GENOMIC DNA]</scope>
    <source>
        <strain evidence="9">CBS 516.65</strain>
    </source>
</reference>
<accession>A0A1L9VYJ9</accession>
<dbReference type="InterPro" id="IPR020422">
    <property type="entry name" value="TYR_PHOSPHATASE_DUAL_dom"/>
</dbReference>
<dbReference type="InterPro" id="IPR000340">
    <property type="entry name" value="Dual-sp_phosphatase_cat-dom"/>
</dbReference>
<evidence type="ECO:0000256" key="5">
    <source>
        <dbReference type="SAM" id="MobiDB-lite"/>
    </source>
</evidence>
<dbReference type="GeneID" id="34460234"/>
<feature type="domain" description="Tyrosine specific protein phosphatases" evidence="7">
    <location>
        <begin position="176"/>
        <end position="214"/>
    </location>
</feature>
<dbReference type="Proteomes" id="UP000184300">
    <property type="component" value="Unassembled WGS sequence"/>
</dbReference>
<dbReference type="GO" id="GO:0004725">
    <property type="term" value="F:protein tyrosine phosphatase activity"/>
    <property type="evidence" value="ECO:0007669"/>
    <property type="project" value="UniProtKB-EC"/>
</dbReference>
<proteinExistence type="inferred from homology"/>
<evidence type="ECO:0000259" key="7">
    <source>
        <dbReference type="PROSITE" id="PS50056"/>
    </source>
</evidence>
<dbReference type="EMBL" id="KV878888">
    <property type="protein sequence ID" value="OJJ89003.1"/>
    <property type="molecule type" value="Genomic_DNA"/>
</dbReference>
<organism evidence="8 9">
    <name type="scientific">Aspergillus glaucus CBS 516.65</name>
    <dbReference type="NCBI Taxonomy" id="1160497"/>
    <lineage>
        <taxon>Eukaryota</taxon>
        <taxon>Fungi</taxon>
        <taxon>Dikarya</taxon>
        <taxon>Ascomycota</taxon>
        <taxon>Pezizomycotina</taxon>
        <taxon>Eurotiomycetes</taxon>
        <taxon>Eurotiomycetidae</taxon>
        <taxon>Eurotiales</taxon>
        <taxon>Aspergillaceae</taxon>
        <taxon>Aspergillus</taxon>
        <taxon>Aspergillus subgen. Aspergillus</taxon>
    </lineage>
</organism>
<dbReference type="PROSITE" id="PS00383">
    <property type="entry name" value="TYR_PHOSPHATASE_1"/>
    <property type="match status" value="1"/>
</dbReference>
<dbReference type="SUPFAM" id="SSF52799">
    <property type="entry name" value="(Phosphotyrosine protein) phosphatases II"/>
    <property type="match status" value="1"/>
</dbReference>
<protein>
    <recommendedName>
        <fullName evidence="2">protein-tyrosine-phosphatase</fullName>
        <ecNumber evidence="2">3.1.3.48</ecNumber>
    </recommendedName>
</protein>
<dbReference type="InterPro" id="IPR016130">
    <property type="entry name" value="Tyr_Pase_AS"/>
</dbReference>
<dbReference type="SMART" id="SM00195">
    <property type="entry name" value="DSPc"/>
    <property type="match status" value="1"/>
</dbReference>
<sequence length="310" mass="34998">MTEACDFIKRMRSSFFERPASSLFTDAEGRTSETVAFGNFLKSIDFEEQIRLALVERPELPIYFENANHIEHLPSSEQEAKRIPETIAARETMAAPSTSAVPEATTSRNDNHIEHSSLTEKEVEQTPETITTRETMALEADTSPNANRIEHLPLATPEMTTSETATLETHTSNNVILVHCDVGVSRSATIMIGYLMRKHCIPLFDALAMVKEKRRIKPSSNFIEQLKVWEDTGYEVYENVETKAPKLQYQEYLDRRAERLKEKGLMGNEPIVPLAWEDLDMMSKSARKKRSPESDVDTPCSDLASAGDQV</sequence>
<dbReference type="InterPro" id="IPR000387">
    <property type="entry name" value="Tyr_Pase_dom"/>
</dbReference>
<dbReference type="Gene3D" id="3.90.190.10">
    <property type="entry name" value="Protein tyrosine phosphatase superfamily"/>
    <property type="match status" value="1"/>
</dbReference>
<evidence type="ECO:0000313" key="8">
    <source>
        <dbReference type="EMBL" id="OJJ89003.1"/>
    </source>
</evidence>
<dbReference type="VEuPathDB" id="FungiDB:ASPGLDRAFT_30739"/>